<keyword evidence="11" id="KW-0479">Metal-binding</keyword>
<evidence type="ECO:0000256" key="1">
    <source>
        <dbReference type="ARBA" id="ARBA00000683"/>
    </source>
</evidence>
<keyword evidence="13" id="KW-0460">Magnesium</keyword>
<dbReference type="InterPro" id="IPR036637">
    <property type="entry name" value="Phosphohistidine_dom_sf"/>
</dbReference>
<dbReference type="SUPFAM" id="SSF55781">
    <property type="entry name" value="GAF domain-like"/>
    <property type="match status" value="1"/>
</dbReference>
<dbReference type="GO" id="GO:0005737">
    <property type="term" value="C:cytoplasm"/>
    <property type="evidence" value="ECO:0007669"/>
    <property type="project" value="UniProtKB-SubCell"/>
</dbReference>
<dbReference type="PROSITE" id="PS00742">
    <property type="entry name" value="PEP_ENZYMES_2"/>
    <property type="match status" value="1"/>
</dbReference>
<dbReference type="EC" id="2.7.3.9" evidence="5"/>
<dbReference type="InterPro" id="IPR050499">
    <property type="entry name" value="PEP-utilizing_PTS_enzyme"/>
</dbReference>
<dbReference type="RefSeq" id="WP_054339933.1">
    <property type="nucleotide sequence ID" value="NZ_FTOE01000010.1"/>
</dbReference>
<dbReference type="Pfam" id="PF02896">
    <property type="entry name" value="PEP-utilizers_C"/>
    <property type="match status" value="1"/>
</dbReference>
<keyword evidence="6" id="KW-0813">Transport</keyword>
<dbReference type="Gene3D" id="1.10.274.10">
    <property type="entry name" value="PtsI, HPr-binding domain"/>
    <property type="match status" value="1"/>
</dbReference>
<keyword evidence="10" id="KW-0598">Phosphotransferase system</keyword>
<evidence type="ECO:0000256" key="2">
    <source>
        <dbReference type="ARBA" id="ARBA00001946"/>
    </source>
</evidence>
<evidence type="ECO:0000256" key="3">
    <source>
        <dbReference type="ARBA" id="ARBA00004496"/>
    </source>
</evidence>
<dbReference type="PANTHER" id="PTHR46244">
    <property type="entry name" value="PHOSPHOENOLPYRUVATE-PROTEIN PHOSPHOTRANSFERASE"/>
    <property type="match status" value="1"/>
</dbReference>
<keyword evidence="7" id="KW-0963">Cytoplasm</keyword>
<name>A0A1N7NP63_9GAMM</name>
<dbReference type="InterPro" id="IPR003018">
    <property type="entry name" value="GAF"/>
</dbReference>
<dbReference type="InterPro" id="IPR000121">
    <property type="entry name" value="PEP_util_C"/>
</dbReference>
<dbReference type="InterPro" id="IPR006318">
    <property type="entry name" value="PTS_EI-like"/>
</dbReference>
<evidence type="ECO:0000256" key="8">
    <source>
        <dbReference type="ARBA" id="ARBA00022597"/>
    </source>
</evidence>
<dbReference type="GO" id="GO:0009401">
    <property type="term" value="P:phosphoenolpyruvate-dependent sugar phosphotransferase system"/>
    <property type="evidence" value="ECO:0007669"/>
    <property type="project" value="UniProtKB-KW"/>
</dbReference>
<keyword evidence="15" id="KW-0670">Pyruvate</keyword>
<comment type="similarity">
    <text evidence="4">Belongs to the PEP-utilizing enzyme family.</text>
</comment>
<dbReference type="STRING" id="619304.SAMN05421760_110104"/>
<comment type="catalytic activity">
    <reaction evidence="1">
        <text>L-histidyl-[protein] + phosphoenolpyruvate = N(pros)-phospho-L-histidyl-[protein] + pyruvate</text>
        <dbReference type="Rhea" id="RHEA:23880"/>
        <dbReference type="Rhea" id="RHEA-COMP:9745"/>
        <dbReference type="Rhea" id="RHEA-COMP:9746"/>
        <dbReference type="ChEBI" id="CHEBI:15361"/>
        <dbReference type="ChEBI" id="CHEBI:29979"/>
        <dbReference type="ChEBI" id="CHEBI:58702"/>
        <dbReference type="ChEBI" id="CHEBI:64837"/>
        <dbReference type="EC" id="2.7.3.9"/>
    </reaction>
</comment>
<keyword evidence="12" id="KW-0418">Kinase</keyword>
<evidence type="ECO:0000256" key="13">
    <source>
        <dbReference type="ARBA" id="ARBA00022842"/>
    </source>
</evidence>
<dbReference type="InterPro" id="IPR040442">
    <property type="entry name" value="Pyrv_kinase-like_dom_sf"/>
</dbReference>
<dbReference type="EMBL" id="FTOE01000010">
    <property type="protein sequence ID" value="SIT00081.1"/>
    <property type="molecule type" value="Genomic_DNA"/>
</dbReference>
<comment type="subcellular location">
    <subcellularLocation>
        <location evidence="3">Cytoplasm</location>
    </subcellularLocation>
</comment>
<reference evidence="16" key="1">
    <citation type="submission" date="2017-01" db="EMBL/GenBank/DDBJ databases">
        <authorList>
            <person name="Varghese N."/>
            <person name="Submissions S."/>
        </authorList>
    </citation>
    <scope>NUCLEOTIDE SEQUENCE [LARGE SCALE GENOMIC DNA]</scope>
    <source>
        <strain evidence="16">DSM 22306</strain>
    </source>
</reference>
<dbReference type="AlphaFoldDB" id="A0A1N7NP63"/>
<dbReference type="InterPro" id="IPR029016">
    <property type="entry name" value="GAF-like_dom_sf"/>
</dbReference>
<keyword evidence="8" id="KW-0762">Sugar transport</keyword>
<accession>A0A1N7NP63</accession>
<comment type="cofactor">
    <cofactor evidence="2">
        <name>Mg(2+)</name>
        <dbReference type="ChEBI" id="CHEBI:18420"/>
    </cofactor>
</comment>
<dbReference type="InterPro" id="IPR023151">
    <property type="entry name" value="PEP_util_CS"/>
</dbReference>
<keyword evidence="9 15" id="KW-0808">Transferase</keyword>
<dbReference type="InterPro" id="IPR008731">
    <property type="entry name" value="PTS_EIN"/>
</dbReference>
<dbReference type="InterPro" id="IPR008279">
    <property type="entry name" value="PEP-util_enz_mobile_dom"/>
</dbReference>
<dbReference type="Gene3D" id="3.30.450.40">
    <property type="match status" value="1"/>
</dbReference>
<evidence type="ECO:0000313" key="16">
    <source>
        <dbReference type="Proteomes" id="UP000185999"/>
    </source>
</evidence>
<dbReference type="Proteomes" id="UP000185999">
    <property type="component" value="Unassembled WGS sequence"/>
</dbReference>
<evidence type="ECO:0000256" key="6">
    <source>
        <dbReference type="ARBA" id="ARBA00022448"/>
    </source>
</evidence>
<protein>
    <recommendedName>
        <fullName evidence="5">phosphoenolpyruvate--protein phosphotransferase</fullName>
        <ecNumber evidence="5">2.7.3.9</ecNumber>
    </recommendedName>
</protein>
<sequence length="749" mass="83077">MQPSLATLTTLVQEISGAENAMSAMQIIVARLSLLMDVPVCSLYLKSPSRAKLILAATQGLSTSSVGKIKLRLDEGLVGVIASTKHPLNLADAPTHDNFVFFPKAHETPYRQFMGVPLIYFRQLIGVIVVQGTETEPFSQEAEAFLTTIASQLAATLYNIQRSGEWIPSRKPGKLYKRFNGVVSSSGVGIGELIHINTHIDLQKEPEKTGGQVTEELTIFEAAMEKVIKDLEQGSNRIKKDLPEDIASLFSVYRMMLESPELRQGTTKHIQQGNSAMWSVRQTSLALADVFEMAEDPYMKARGEDVRHIAIKLMTQMAKRERSVSPDKNKAIILAGELISIADLSEYNSDQIQGVICTSGSALSHTSIVANALGLPAVMGVSDLDIKRYAHQLTVIDGNRGEVIISPPAEMIREYRQLEKNEQEFNKALAKYKDLPAVTLDGFHVTLHTNTGLLADVSPGLRNGAEGIGLYRSEIPFMVHDSFPTEEEQYHVYKEVIDAYSPRPVSMRTLDIGGDKQLPYFEFKEENPYLGWRGIRFTLDNTALQVTQIRAMLRAAHGRENLQILIPMVSRIEEIKAIKELIKQSLAELNKEGKQVTKPKLGIMIEVPSAMLLLDKIAPYIDFVSIGSNDLTQYLLAVDRNNPKVSRLFNNLHPAVLVALQMIRSKCSELNLSVSLCGEMAADPASVLLLIAMGFDRLSLSAHKIPKIKWLIRQVNRADLLKILVKANAAEDEAEIHKILQKKLKELGL</sequence>
<evidence type="ECO:0000259" key="14">
    <source>
        <dbReference type="SMART" id="SM00065"/>
    </source>
</evidence>
<dbReference type="GO" id="GO:0046872">
    <property type="term" value="F:metal ion binding"/>
    <property type="evidence" value="ECO:0007669"/>
    <property type="project" value="UniProtKB-KW"/>
</dbReference>
<organism evidence="15 16">
    <name type="scientific">Neptunomonas antarctica</name>
    <dbReference type="NCBI Taxonomy" id="619304"/>
    <lineage>
        <taxon>Bacteria</taxon>
        <taxon>Pseudomonadati</taxon>
        <taxon>Pseudomonadota</taxon>
        <taxon>Gammaproteobacteria</taxon>
        <taxon>Oceanospirillales</taxon>
        <taxon>Oceanospirillaceae</taxon>
        <taxon>Neptunomonas</taxon>
    </lineage>
</organism>
<evidence type="ECO:0000256" key="10">
    <source>
        <dbReference type="ARBA" id="ARBA00022683"/>
    </source>
</evidence>
<evidence type="ECO:0000256" key="4">
    <source>
        <dbReference type="ARBA" id="ARBA00007837"/>
    </source>
</evidence>
<dbReference type="NCBIfam" id="TIGR01417">
    <property type="entry name" value="PTS_I_fam"/>
    <property type="match status" value="1"/>
</dbReference>
<evidence type="ECO:0000256" key="7">
    <source>
        <dbReference type="ARBA" id="ARBA00022490"/>
    </source>
</evidence>
<dbReference type="InterPro" id="IPR015813">
    <property type="entry name" value="Pyrv/PenolPyrv_kinase-like_dom"/>
</dbReference>
<evidence type="ECO:0000256" key="9">
    <source>
        <dbReference type="ARBA" id="ARBA00022679"/>
    </source>
</evidence>
<dbReference type="SUPFAM" id="SSF52009">
    <property type="entry name" value="Phosphohistidine domain"/>
    <property type="match status" value="1"/>
</dbReference>
<dbReference type="OrthoDB" id="9765468at2"/>
<dbReference type="Pfam" id="PF05524">
    <property type="entry name" value="PEP-utilisers_N"/>
    <property type="match status" value="1"/>
</dbReference>
<proteinExistence type="inferred from homology"/>
<dbReference type="SUPFAM" id="SSF51621">
    <property type="entry name" value="Phosphoenolpyruvate/pyruvate domain"/>
    <property type="match status" value="1"/>
</dbReference>
<gene>
    <name evidence="15" type="ORF">SAMN05421760_110104</name>
</gene>
<dbReference type="GO" id="GO:0016301">
    <property type="term" value="F:kinase activity"/>
    <property type="evidence" value="ECO:0007669"/>
    <property type="project" value="UniProtKB-KW"/>
</dbReference>
<feature type="domain" description="GAF" evidence="14">
    <location>
        <begin position="20"/>
        <end position="167"/>
    </location>
</feature>
<dbReference type="SMART" id="SM00065">
    <property type="entry name" value="GAF"/>
    <property type="match status" value="1"/>
</dbReference>
<dbReference type="InterPro" id="IPR036618">
    <property type="entry name" value="PtsI_HPr-bd_sf"/>
</dbReference>
<evidence type="ECO:0000256" key="11">
    <source>
        <dbReference type="ARBA" id="ARBA00022723"/>
    </source>
</evidence>
<dbReference type="PRINTS" id="PR01736">
    <property type="entry name" value="PHPHTRNFRASE"/>
</dbReference>
<dbReference type="Gene3D" id="3.20.20.60">
    <property type="entry name" value="Phosphoenolpyruvate-binding domains"/>
    <property type="match status" value="1"/>
</dbReference>
<dbReference type="Gene3D" id="3.50.30.10">
    <property type="entry name" value="Phosphohistidine domain"/>
    <property type="match status" value="1"/>
</dbReference>
<dbReference type="NCBIfam" id="NF008283">
    <property type="entry name" value="PRK11061.1"/>
    <property type="match status" value="1"/>
</dbReference>
<dbReference type="PANTHER" id="PTHR46244:SF1">
    <property type="entry name" value="PHOSPHOENOLPYRUVATE-DEPENDENT PHOSPHOTRANSFERASE SYSTEM"/>
    <property type="match status" value="1"/>
</dbReference>
<dbReference type="SUPFAM" id="SSF47831">
    <property type="entry name" value="Enzyme I of the PEP:sugar phosphotransferase system HPr-binding (sub)domain"/>
    <property type="match status" value="1"/>
</dbReference>
<keyword evidence="16" id="KW-1185">Reference proteome</keyword>
<evidence type="ECO:0000313" key="15">
    <source>
        <dbReference type="EMBL" id="SIT00081.1"/>
    </source>
</evidence>
<dbReference type="Pfam" id="PF00391">
    <property type="entry name" value="PEP-utilizers"/>
    <property type="match status" value="1"/>
</dbReference>
<evidence type="ECO:0000256" key="12">
    <source>
        <dbReference type="ARBA" id="ARBA00022777"/>
    </source>
</evidence>
<evidence type="ECO:0000256" key="5">
    <source>
        <dbReference type="ARBA" id="ARBA00012232"/>
    </source>
</evidence>
<dbReference type="GO" id="GO:0008965">
    <property type="term" value="F:phosphoenolpyruvate-protein phosphotransferase activity"/>
    <property type="evidence" value="ECO:0007669"/>
    <property type="project" value="UniProtKB-EC"/>
</dbReference>
<dbReference type="Pfam" id="PF01590">
    <property type="entry name" value="GAF"/>
    <property type="match status" value="1"/>
</dbReference>